<evidence type="ECO:0000256" key="9">
    <source>
        <dbReference type="SAM" id="Phobius"/>
    </source>
</evidence>
<gene>
    <name evidence="11" type="ORF">O3P69_008900</name>
</gene>
<dbReference type="Pfam" id="PF25301">
    <property type="entry name" value="CUT_C"/>
    <property type="match status" value="1"/>
</dbReference>
<dbReference type="Proteomes" id="UP001487740">
    <property type="component" value="Unassembled WGS sequence"/>
</dbReference>
<keyword evidence="2" id="KW-0193">Cuticle</keyword>
<dbReference type="AlphaFoldDB" id="A0AAW0TP67"/>
<dbReference type="SMART" id="SM00241">
    <property type="entry name" value="ZP"/>
    <property type="match status" value="1"/>
</dbReference>
<dbReference type="PANTHER" id="PTHR22907">
    <property type="entry name" value="GH04558P"/>
    <property type="match status" value="1"/>
</dbReference>
<name>A0AAW0TP67_SCYPA</name>
<accession>A0AAW0TP67</accession>
<dbReference type="GO" id="GO:0005886">
    <property type="term" value="C:plasma membrane"/>
    <property type="evidence" value="ECO:0007669"/>
    <property type="project" value="UniProtKB-SubCell"/>
</dbReference>
<dbReference type="GO" id="GO:0042302">
    <property type="term" value="F:structural constituent of cuticle"/>
    <property type="evidence" value="ECO:0007669"/>
    <property type="project" value="UniProtKB-KW"/>
</dbReference>
<feature type="transmembrane region" description="Helical" evidence="9">
    <location>
        <begin position="540"/>
        <end position="563"/>
    </location>
</feature>
<evidence type="ECO:0000313" key="12">
    <source>
        <dbReference type="Proteomes" id="UP001487740"/>
    </source>
</evidence>
<sequence>MSVTVMAVRLTSVRVSGVWVAALHPSSSWCRYYITTRRQTDRGEGTKAGHCPATKRPKSRQEKLLPPRPTLVHRWREGHGASHARGRSPAAPPTEAPLMDRGKPEMPAGSDKYKSPLVAAKTEPKDRDVRAPERDASWLNDLRCVRTPGRASEPESGFGHSVHSTRRGGENRMEGVTAAPNLDLSPPHPPASSTQHTARGGADGRLSGLMMRPHDRLTSGGKAVRRSDKEVSIKNVRILCNSNDIVVSIETSTAFNGMIYPKGLSKNSSCMAEFKEQISPVLYKLPLKSCSTMSSEMDDGIEYFNTVVVQPHRKLVTNQGRGYHIRCKYQTQEKTVTNAFNVSFVGTTPLTATAPMPGCYMRIFAGTPDEKLVAENVRIGDPLTMSISLDEQEIYGMKVTDCLVRDGLGWGEQLLINSEGCPVDYEIFGALEYAPSKTSATVRFQAHKFPYISSVYYQCNVKLCIKNAGGCDDVPPLCVDGENVLRRRRRRDVEVDGNGDLREVEAEVDENLTIEVFTGLYVNEDEEQADSEGIVGNATFAIGIAIAGLILMIAVIASILILISRRRRRKEDSTTGSSIYSSPYTNTAYSHSS</sequence>
<evidence type="ECO:0000313" key="11">
    <source>
        <dbReference type="EMBL" id="KAK8389515.1"/>
    </source>
</evidence>
<dbReference type="InterPro" id="IPR056953">
    <property type="entry name" value="CUT_N"/>
</dbReference>
<keyword evidence="4 9" id="KW-0812">Transmembrane</keyword>
<evidence type="ECO:0000256" key="2">
    <source>
        <dbReference type="ARBA" id="ARBA00022460"/>
    </source>
</evidence>
<dbReference type="Gene3D" id="2.60.40.3210">
    <property type="entry name" value="Zona pellucida, ZP-N domain"/>
    <property type="match status" value="1"/>
</dbReference>
<proteinExistence type="predicted"/>
<dbReference type="EMBL" id="JARAKH010000027">
    <property type="protein sequence ID" value="KAK8389515.1"/>
    <property type="molecule type" value="Genomic_DNA"/>
</dbReference>
<comment type="caution">
    <text evidence="11">The sequence shown here is derived from an EMBL/GenBank/DDBJ whole genome shotgun (WGS) entry which is preliminary data.</text>
</comment>
<keyword evidence="5" id="KW-0732">Signal</keyword>
<comment type="subcellular location">
    <subcellularLocation>
        <location evidence="1">Cell membrane</location>
        <topology evidence="1">Single-pass type I membrane protein</topology>
    </subcellularLocation>
</comment>
<evidence type="ECO:0000256" key="4">
    <source>
        <dbReference type="ARBA" id="ARBA00022692"/>
    </source>
</evidence>
<reference evidence="11 12" key="1">
    <citation type="submission" date="2023-03" db="EMBL/GenBank/DDBJ databases">
        <title>High-quality genome of Scylla paramamosain provides insights in environmental adaptation.</title>
        <authorList>
            <person name="Zhang L."/>
        </authorList>
    </citation>
    <scope>NUCLEOTIDE SEQUENCE [LARGE SCALE GENOMIC DNA]</scope>
    <source>
        <strain evidence="11">LZ_2023a</strain>
        <tissue evidence="11">Muscle</tissue>
    </source>
</reference>
<evidence type="ECO:0000256" key="8">
    <source>
        <dbReference type="SAM" id="MobiDB-lite"/>
    </source>
</evidence>
<feature type="compositionally biased region" description="Basic and acidic residues" evidence="8">
    <location>
        <begin position="122"/>
        <end position="133"/>
    </location>
</feature>
<evidence type="ECO:0000256" key="7">
    <source>
        <dbReference type="ARBA" id="ARBA00023136"/>
    </source>
</evidence>
<dbReference type="InterPro" id="IPR051962">
    <property type="entry name" value="Cuticlin"/>
</dbReference>
<evidence type="ECO:0000256" key="1">
    <source>
        <dbReference type="ARBA" id="ARBA00004251"/>
    </source>
</evidence>
<feature type="domain" description="ZP" evidence="10">
    <location>
        <begin position="239"/>
        <end position="478"/>
    </location>
</feature>
<evidence type="ECO:0000259" key="10">
    <source>
        <dbReference type="PROSITE" id="PS51034"/>
    </source>
</evidence>
<dbReference type="InterPro" id="IPR057475">
    <property type="entry name" value="CUT_C"/>
</dbReference>
<keyword evidence="6 9" id="KW-1133">Transmembrane helix</keyword>
<keyword evidence="7 9" id="KW-0472">Membrane</keyword>
<organism evidence="11 12">
    <name type="scientific">Scylla paramamosain</name>
    <name type="common">Mud crab</name>
    <dbReference type="NCBI Taxonomy" id="85552"/>
    <lineage>
        <taxon>Eukaryota</taxon>
        <taxon>Metazoa</taxon>
        <taxon>Ecdysozoa</taxon>
        <taxon>Arthropoda</taxon>
        <taxon>Crustacea</taxon>
        <taxon>Multicrustacea</taxon>
        <taxon>Malacostraca</taxon>
        <taxon>Eumalacostraca</taxon>
        <taxon>Eucarida</taxon>
        <taxon>Decapoda</taxon>
        <taxon>Pleocyemata</taxon>
        <taxon>Brachyura</taxon>
        <taxon>Eubrachyura</taxon>
        <taxon>Portunoidea</taxon>
        <taxon>Portunidae</taxon>
        <taxon>Portuninae</taxon>
        <taxon>Scylla</taxon>
    </lineage>
</organism>
<dbReference type="PROSITE" id="PS51034">
    <property type="entry name" value="ZP_2"/>
    <property type="match status" value="1"/>
</dbReference>
<feature type="region of interest" description="Disordered" evidence="8">
    <location>
        <begin position="40"/>
        <end position="63"/>
    </location>
</feature>
<evidence type="ECO:0000256" key="6">
    <source>
        <dbReference type="ARBA" id="ARBA00022989"/>
    </source>
</evidence>
<dbReference type="PANTHER" id="PTHR22907:SF54">
    <property type="entry name" value="GH04558P"/>
    <property type="match status" value="1"/>
</dbReference>
<evidence type="ECO:0000256" key="5">
    <source>
        <dbReference type="ARBA" id="ARBA00022729"/>
    </source>
</evidence>
<protein>
    <recommendedName>
        <fullName evidence="10">ZP domain-containing protein</fullName>
    </recommendedName>
</protein>
<feature type="region of interest" description="Disordered" evidence="8">
    <location>
        <begin position="572"/>
        <end position="593"/>
    </location>
</feature>
<feature type="compositionally biased region" description="Polar residues" evidence="8">
    <location>
        <begin position="574"/>
        <end position="593"/>
    </location>
</feature>
<keyword evidence="12" id="KW-1185">Reference proteome</keyword>
<dbReference type="Pfam" id="PF25057">
    <property type="entry name" value="CUT_N"/>
    <property type="match status" value="1"/>
</dbReference>
<feature type="region of interest" description="Disordered" evidence="8">
    <location>
        <begin position="77"/>
        <end position="133"/>
    </location>
</feature>
<feature type="region of interest" description="Disordered" evidence="8">
    <location>
        <begin position="148"/>
        <end position="223"/>
    </location>
</feature>
<evidence type="ECO:0000256" key="3">
    <source>
        <dbReference type="ARBA" id="ARBA00022475"/>
    </source>
</evidence>
<keyword evidence="3" id="KW-1003">Cell membrane</keyword>
<dbReference type="InterPro" id="IPR001507">
    <property type="entry name" value="ZP_dom"/>
</dbReference>